<keyword evidence="2" id="KW-0687">Ribonucleoprotein</keyword>
<keyword evidence="3" id="KW-1185">Reference proteome</keyword>
<keyword evidence="1" id="KW-0812">Transmembrane</keyword>
<keyword evidence="2" id="KW-0689">Ribosomal protein</keyword>
<organism evidence="2 3">
    <name type="scientific">Phtheirospermum japonicum</name>
    <dbReference type="NCBI Taxonomy" id="374723"/>
    <lineage>
        <taxon>Eukaryota</taxon>
        <taxon>Viridiplantae</taxon>
        <taxon>Streptophyta</taxon>
        <taxon>Embryophyta</taxon>
        <taxon>Tracheophyta</taxon>
        <taxon>Spermatophyta</taxon>
        <taxon>Magnoliopsida</taxon>
        <taxon>eudicotyledons</taxon>
        <taxon>Gunneridae</taxon>
        <taxon>Pentapetalae</taxon>
        <taxon>asterids</taxon>
        <taxon>lamiids</taxon>
        <taxon>Lamiales</taxon>
        <taxon>Orobanchaceae</taxon>
        <taxon>Orobanchaceae incertae sedis</taxon>
        <taxon>Phtheirospermum</taxon>
    </lineage>
</organism>
<sequence>VNGVPSCILSYSLVLIIHAGKRFYYFFVSVHDLNESRTHPSTCSSMLRTSPKCRGFVKFRIGFLVFLISCLIVGMLNHIPKGLALFF</sequence>
<name>A0A830CJT9_9LAMI</name>
<evidence type="ECO:0000256" key="1">
    <source>
        <dbReference type="SAM" id="Phobius"/>
    </source>
</evidence>
<proteinExistence type="predicted"/>
<dbReference type="Proteomes" id="UP000653305">
    <property type="component" value="Unassembled WGS sequence"/>
</dbReference>
<accession>A0A830CJT9</accession>
<dbReference type="GO" id="GO:0005840">
    <property type="term" value="C:ribosome"/>
    <property type="evidence" value="ECO:0007669"/>
    <property type="project" value="UniProtKB-KW"/>
</dbReference>
<evidence type="ECO:0000313" key="2">
    <source>
        <dbReference type="EMBL" id="GFP94651.1"/>
    </source>
</evidence>
<protein>
    <submittedName>
        <fullName evidence="2">30S ribosomal protein s12-b chloroplastic</fullName>
    </submittedName>
</protein>
<dbReference type="AlphaFoldDB" id="A0A830CJT9"/>
<gene>
    <name evidence="2" type="ORF">PHJA_001609500</name>
</gene>
<keyword evidence="1" id="KW-0472">Membrane</keyword>
<comment type="caution">
    <text evidence="2">The sequence shown here is derived from an EMBL/GenBank/DDBJ whole genome shotgun (WGS) entry which is preliminary data.</text>
</comment>
<reference evidence="2" key="1">
    <citation type="submission" date="2020-07" db="EMBL/GenBank/DDBJ databases">
        <title>Ethylene signaling mediates host invasion by parasitic plants.</title>
        <authorList>
            <person name="Yoshida S."/>
        </authorList>
    </citation>
    <scope>NUCLEOTIDE SEQUENCE</scope>
    <source>
        <strain evidence="2">Okayama</strain>
    </source>
</reference>
<feature type="transmembrane region" description="Helical" evidence="1">
    <location>
        <begin position="61"/>
        <end position="79"/>
    </location>
</feature>
<dbReference type="EMBL" id="BMAC01000359">
    <property type="protein sequence ID" value="GFP94651.1"/>
    <property type="molecule type" value="Genomic_DNA"/>
</dbReference>
<keyword evidence="1" id="KW-1133">Transmembrane helix</keyword>
<evidence type="ECO:0000313" key="3">
    <source>
        <dbReference type="Proteomes" id="UP000653305"/>
    </source>
</evidence>
<feature type="non-terminal residue" evidence="2">
    <location>
        <position position="1"/>
    </location>
</feature>